<evidence type="ECO:0000313" key="1">
    <source>
        <dbReference type="EMBL" id="PKU68021.1"/>
    </source>
</evidence>
<keyword evidence="2" id="KW-1185">Reference proteome</keyword>
<dbReference type="Proteomes" id="UP000233837">
    <property type="component" value="Unassembled WGS sequence"/>
</dbReference>
<reference evidence="1 2" key="2">
    <citation type="journal article" date="2017" name="Nature">
        <title>The Apostasia genome and the evolution of orchids.</title>
        <authorList>
            <person name="Zhang G.Q."/>
            <person name="Liu K.W."/>
            <person name="Li Z."/>
            <person name="Lohaus R."/>
            <person name="Hsiao Y.Y."/>
            <person name="Niu S.C."/>
            <person name="Wang J.Y."/>
            <person name="Lin Y.C."/>
            <person name="Xu Q."/>
            <person name="Chen L.J."/>
            <person name="Yoshida K."/>
            <person name="Fujiwara S."/>
            <person name="Wang Z.W."/>
            <person name="Zhang Y.Q."/>
            <person name="Mitsuda N."/>
            <person name="Wang M."/>
            <person name="Liu G.H."/>
            <person name="Pecoraro L."/>
            <person name="Huang H.X."/>
            <person name="Xiao X.J."/>
            <person name="Lin M."/>
            <person name="Wu X.Y."/>
            <person name="Wu W.L."/>
            <person name="Chen Y.Y."/>
            <person name="Chang S.B."/>
            <person name="Sakamoto S."/>
            <person name="Ohme-Takagi M."/>
            <person name="Yagi M."/>
            <person name="Zeng S.J."/>
            <person name="Shen C.Y."/>
            <person name="Yeh C.M."/>
            <person name="Luo Y.B."/>
            <person name="Tsai W.C."/>
            <person name="Van de Peer Y."/>
            <person name="Liu Z.J."/>
        </authorList>
    </citation>
    <scope>NUCLEOTIDE SEQUENCE [LARGE SCALE GENOMIC DNA]</scope>
    <source>
        <tissue evidence="1">The whole plant</tissue>
    </source>
</reference>
<sequence>MAGYICQKDRSRRTTEVCRAIVIQRWYERSLSVGDGARKDRSQTAEAGMIVVSNGGRKNCGTATTIIKGQSGSIIYEYMMTISHEKIKTNT</sequence>
<accession>A0A2I0VX81</accession>
<protein>
    <submittedName>
        <fullName evidence="1">Uncharacterized protein</fullName>
    </submittedName>
</protein>
<dbReference type="EMBL" id="KZ503156">
    <property type="protein sequence ID" value="PKU68021.1"/>
    <property type="molecule type" value="Genomic_DNA"/>
</dbReference>
<gene>
    <name evidence="1" type="ORF">MA16_Dca025533</name>
</gene>
<reference evidence="1 2" key="1">
    <citation type="journal article" date="2016" name="Sci. Rep.">
        <title>The Dendrobium catenatum Lindl. genome sequence provides insights into polysaccharide synthase, floral development and adaptive evolution.</title>
        <authorList>
            <person name="Zhang G.Q."/>
            <person name="Xu Q."/>
            <person name="Bian C."/>
            <person name="Tsai W.C."/>
            <person name="Yeh C.M."/>
            <person name="Liu K.W."/>
            <person name="Yoshida K."/>
            <person name="Zhang L.S."/>
            <person name="Chang S.B."/>
            <person name="Chen F."/>
            <person name="Shi Y."/>
            <person name="Su Y.Y."/>
            <person name="Zhang Y.Q."/>
            <person name="Chen L.J."/>
            <person name="Yin Y."/>
            <person name="Lin M."/>
            <person name="Huang H."/>
            <person name="Deng H."/>
            <person name="Wang Z.W."/>
            <person name="Zhu S.L."/>
            <person name="Zhao X."/>
            <person name="Deng C."/>
            <person name="Niu S.C."/>
            <person name="Huang J."/>
            <person name="Wang M."/>
            <person name="Liu G.H."/>
            <person name="Yang H.J."/>
            <person name="Xiao X.J."/>
            <person name="Hsiao Y.Y."/>
            <person name="Wu W.L."/>
            <person name="Chen Y.Y."/>
            <person name="Mitsuda N."/>
            <person name="Ohme-Takagi M."/>
            <person name="Luo Y.B."/>
            <person name="Van de Peer Y."/>
            <person name="Liu Z.J."/>
        </authorList>
    </citation>
    <scope>NUCLEOTIDE SEQUENCE [LARGE SCALE GENOMIC DNA]</scope>
    <source>
        <tissue evidence="1">The whole plant</tissue>
    </source>
</reference>
<name>A0A2I0VX81_9ASPA</name>
<organism evidence="1 2">
    <name type="scientific">Dendrobium catenatum</name>
    <dbReference type="NCBI Taxonomy" id="906689"/>
    <lineage>
        <taxon>Eukaryota</taxon>
        <taxon>Viridiplantae</taxon>
        <taxon>Streptophyta</taxon>
        <taxon>Embryophyta</taxon>
        <taxon>Tracheophyta</taxon>
        <taxon>Spermatophyta</taxon>
        <taxon>Magnoliopsida</taxon>
        <taxon>Liliopsida</taxon>
        <taxon>Asparagales</taxon>
        <taxon>Orchidaceae</taxon>
        <taxon>Epidendroideae</taxon>
        <taxon>Malaxideae</taxon>
        <taxon>Dendrobiinae</taxon>
        <taxon>Dendrobium</taxon>
    </lineage>
</organism>
<evidence type="ECO:0000313" key="2">
    <source>
        <dbReference type="Proteomes" id="UP000233837"/>
    </source>
</evidence>
<proteinExistence type="predicted"/>
<dbReference type="AlphaFoldDB" id="A0A2I0VX81"/>